<evidence type="ECO:0000256" key="1">
    <source>
        <dbReference type="SAM" id="MobiDB-lite"/>
    </source>
</evidence>
<evidence type="ECO:0000313" key="2">
    <source>
        <dbReference type="EMBL" id="KAF6837435.1"/>
    </source>
</evidence>
<keyword evidence="3" id="KW-1185">Reference proteome</keyword>
<reference evidence="2" key="1">
    <citation type="journal article" date="2020" name="Phytopathology">
        <title>Genome Sequence Resources of Colletotrichum truncatum, C. plurivorum, C. musicola, and C. sojae: Four Species Pathogenic to Soybean (Glycine max).</title>
        <authorList>
            <person name="Rogerio F."/>
            <person name="Boufleur T.R."/>
            <person name="Ciampi-Guillardi M."/>
            <person name="Sukno S.A."/>
            <person name="Thon M.R."/>
            <person name="Massola Junior N.S."/>
            <person name="Baroncelli R."/>
        </authorList>
    </citation>
    <scope>NUCLEOTIDE SEQUENCE</scope>
    <source>
        <strain evidence="2">LFN00145</strain>
    </source>
</reference>
<name>A0A8H6KUC4_9PEZI</name>
<dbReference type="AlphaFoldDB" id="A0A8H6KUC4"/>
<feature type="compositionally biased region" description="Low complexity" evidence="1">
    <location>
        <begin position="32"/>
        <end position="47"/>
    </location>
</feature>
<accession>A0A8H6KUC4</accession>
<feature type="region of interest" description="Disordered" evidence="1">
    <location>
        <begin position="1"/>
        <end position="61"/>
    </location>
</feature>
<dbReference type="EMBL" id="WIGO01000025">
    <property type="protein sequence ID" value="KAF6837435.1"/>
    <property type="molecule type" value="Genomic_DNA"/>
</dbReference>
<dbReference type="Proteomes" id="UP000654918">
    <property type="component" value="Unassembled WGS sequence"/>
</dbReference>
<organism evidence="2 3">
    <name type="scientific">Colletotrichum plurivorum</name>
    <dbReference type="NCBI Taxonomy" id="2175906"/>
    <lineage>
        <taxon>Eukaryota</taxon>
        <taxon>Fungi</taxon>
        <taxon>Dikarya</taxon>
        <taxon>Ascomycota</taxon>
        <taxon>Pezizomycotina</taxon>
        <taxon>Sordariomycetes</taxon>
        <taxon>Hypocreomycetidae</taxon>
        <taxon>Glomerellales</taxon>
        <taxon>Glomerellaceae</taxon>
        <taxon>Colletotrichum</taxon>
        <taxon>Colletotrichum orchidearum species complex</taxon>
    </lineage>
</organism>
<sequence length="165" mass="18674">MSHHRNASWSTPVYQPEPDGQAADPRADEEPTNNPDTTPLLTTSPSDKQCPDGQDTEHQTALSSGFKSYQSYITNLAEAYPTKDATVEATRDWLRLIFTFRSLNINCQDLHLTCYDLDRAKYDRAWSVSYFSRLGIQTPDADLVTQDIYKAIEVDKVEDSHERAA</sequence>
<proteinExistence type="predicted"/>
<evidence type="ECO:0000313" key="3">
    <source>
        <dbReference type="Proteomes" id="UP000654918"/>
    </source>
</evidence>
<gene>
    <name evidence="2" type="ORF">CPLU01_03059</name>
</gene>
<comment type="caution">
    <text evidence="2">The sequence shown here is derived from an EMBL/GenBank/DDBJ whole genome shotgun (WGS) entry which is preliminary data.</text>
</comment>
<protein>
    <submittedName>
        <fullName evidence="2">Uncharacterized protein</fullName>
    </submittedName>
</protein>